<comment type="caution">
    <text evidence="1">The sequence shown here is derived from an EMBL/GenBank/DDBJ whole genome shotgun (WGS) entry which is preliminary data.</text>
</comment>
<dbReference type="InterPro" id="IPR037914">
    <property type="entry name" value="SpoVT-AbrB_sf"/>
</dbReference>
<name>X0TFW4_9ZZZZ</name>
<sequence>MPAHFVARVRKDGKITIPKEIRELLKIEPHELVDIDIRKPNWWDLLDWDEMGEEAFNRLPEKIKEKIKRKS</sequence>
<reference evidence="1" key="1">
    <citation type="journal article" date="2014" name="Front. Microbiol.">
        <title>High frequency of phylogenetically diverse reductive dehalogenase-homologous genes in deep subseafloor sedimentary metagenomes.</title>
        <authorList>
            <person name="Kawai M."/>
            <person name="Futagami T."/>
            <person name="Toyoda A."/>
            <person name="Takaki Y."/>
            <person name="Nishi S."/>
            <person name="Hori S."/>
            <person name="Arai W."/>
            <person name="Tsubouchi T."/>
            <person name="Morono Y."/>
            <person name="Uchiyama I."/>
            <person name="Ito T."/>
            <person name="Fujiyama A."/>
            <person name="Inagaki F."/>
            <person name="Takami H."/>
        </authorList>
    </citation>
    <scope>NUCLEOTIDE SEQUENCE</scope>
    <source>
        <strain evidence="1">Expedition CK06-06</strain>
    </source>
</reference>
<accession>X0TFW4</accession>
<evidence type="ECO:0000313" key="1">
    <source>
        <dbReference type="EMBL" id="GAF87022.1"/>
    </source>
</evidence>
<gene>
    <name evidence="1" type="ORF">S01H1_25036</name>
</gene>
<dbReference type="Gene3D" id="2.10.260.10">
    <property type="match status" value="1"/>
</dbReference>
<dbReference type="EMBL" id="BARS01015084">
    <property type="protein sequence ID" value="GAF87022.1"/>
    <property type="molecule type" value="Genomic_DNA"/>
</dbReference>
<proteinExistence type="predicted"/>
<dbReference type="AlphaFoldDB" id="X0TFW4"/>
<evidence type="ECO:0008006" key="2">
    <source>
        <dbReference type="Google" id="ProtNLM"/>
    </source>
</evidence>
<protein>
    <recommendedName>
        <fullName evidence="2">SpoVT-AbrB domain-containing protein</fullName>
    </recommendedName>
</protein>
<organism evidence="1">
    <name type="scientific">marine sediment metagenome</name>
    <dbReference type="NCBI Taxonomy" id="412755"/>
    <lineage>
        <taxon>unclassified sequences</taxon>
        <taxon>metagenomes</taxon>
        <taxon>ecological metagenomes</taxon>
    </lineage>
</organism>
<dbReference type="SUPFAM" id="SSF89447">
    <property type="entry name" value="AbrB/MazE/MraZ-like"/>
    <property type="match status" value="1"/>
</dbReference>